<dbReference type="SMART" id="SM00487">
    <property type="entry name" value="DEXDc"/>
    <property type="match status" value="1"/>
</dbReference>
<dbReference type="PROSITE" id="PS00039">
    <property type="entry name" value="DEAD_ATP_HELICASE"/>
    <property type="match status" value="1"/>
</dbReference>
<evidence type="ECO:0000256" key="3">
    <source>
        <dbReference type="ARBA" id="ARBA00012552"/>
    </source>
</evidence>
<evidence type="ECO:0000256" key="2">
    <source>
        <dbReference type="ARBA" id="ARBA00009334"/>
    </source>
</evidence>
<evidence type="ECO:0000256" key="12">
    <source>
        <dbReference type="RuleBase" id="RU000492"/>
    </source>
</evidence>
<dbReference type="AlphaFoldDB" id="A0A7S0R4E0"/>
<comment type="function">
    <text evidence="11">ATP-dependent RNA helicase required for 60S ribosomal subunit synthesis. Involved in efficient pre-rRNA processing, predominantly at site A3, which is necessary for the normal formation of 25S and 5.8S rRNAs.</text>
</comment>
<evidence type="ECO:0000259" key="14">
    <source>
        <dbReference type="PROSITE" id="PS51192"/>
    </source>
</evidence>
<evidence type="ECO:0000256" key="7">
    <source>
        <dbReference type="ARBA" id="ARBA00022801"/>
    </source>
</evidence>
<protein>
    <recommendedName>
        <fullName evidence="3">RNA helicase</fullName>
        <ecNumber evidence="3">3.6.4.13</ecNumber>
    </recommendedName>
</protein>
<dbReference type="InterPro" id="IPR000629">
    <property type="entry name" value="RNA-helicase_DEAD-box_CS"/>
</dbReference>
<dbReference type="InterPro" id="IPR027417">
    <property type="entry name" value="P-loop_NTPase"/>
</dbReference>
<evidence type="ECO:0000256" key="8">
    <source>
        <dbReference type="ARBA" id="ARBA00022806"/>
    </source>
</evidence>
<dbReference type="InterPro" id="IPR044742">
    <property type="entry name" value="DEAD/DEAH_RhlB"/>
</dbReference>
<keyword evidence="10" id="KW-0539">Nucleus</keyword>
<dbReference type="GO" id="GO:0005524">
    <property type="term" value="F:ATP binding"/>
    <property type="evidence" value="ECO:0007669"/>
    <property type="project" value="UniProtKB-KW"/>
</dbReference>
<evidence type="ECO:0000256" key="10">
    <source>
        <dbReference type="ARBA" id="ARBA00023242"/>
    </source>
</evidence>
<keyword evidence="6 12" id="KW-0547">Nucleotide-binding</keyword>
<evidence type="ECO:0000256" key="9">
    <source>
        <dbReference type="ARBA" id="ARBA00022840"/>
    </source>
</evidence>
<evidence type="ECO:0000256" key="5">
    <source>
        <dbReference type="ARBA" id="ARBA00022552"/>
    </source>
</evidence>
<feature type="domain" description="Helicase ATP-binding" evidence="14">
    <location>
        <begin position="212"/>
        <end position="390"/>
    </location>
</feature>
<evidence type="ECO:0000313" key="16">
    <source>
        <dbReference type="EMBL" id="CAD8666609.1"/>
    </source>
</evidence>
<keyword evidence="9 12" id="KW-0067">ATP-binding</keyword>
<evidence type="ECO:0000256" key="11">
    <source>
        <dbReference type="ARBA" id="ARBA00037449"/>
    </source>
</evidence>
<dbReference type="PROSITE" id="PS51192">
    <property type="entry name" value="HELICASE_ATP_BIND_1"/>
    <property type="match status" value="1"/>
</dbReference>
<keyword evidence="7 12" id="KW-0378">Hydrolase</keyword>
<organism evidence="16">
    <name type="scientific">Chlamydomonas leiostraca</name>
    <dbReference type="NCBI Taxonomy" id="1034604"/>
    <lineage>
        <taxon>Eukaryota</taxon>
        <taxon>Viridiplantae</taxon>
        <taxon>Chlorophyta</taxon>
        <taxon>core chlorophytes</taxon>
        <taxon>Chlorophyceae</taxon>
        <taxon>CS clade</taxon>
        <taxon>Chlamydomonadales</taxon>
        <taxon>Chlamydomonadaceae</taxon>
        <taxon>Chlamydomonas</taxon>
    </lineage>
</organism>
<gene>
    <name evidence="16" type="ORF">CLEI1391_LOCUS2046</name>
</gene>
<evidence type="ECO:0000256" key="1">
    <source>
        <dbReference type="ARBA" id="ARBA00004604"/>
    </source>
</evidence>
<dbReference type="EMBL" id="HBFB01003861">
    <property type="protein sequence ID" value="CAD8666609.1"/>
    <property type="molecule type" value="Transcribed_RNA"/>
</dbReference>
<dbReference type="SMART" id="SM00490">
    <property type="entry name" value="HELICc"/>
    <property type="match status" value="1"/>
</dbReference>
<evidence type="ECO:0000256" key="4">
    <source>
        <dbReference type="ARBA" id="ARBA00022517"/>
    </source>
</evidence>
<dbReference type="InterPro" id="IPR001650">
    <property type="entry name" value="Helicase_C-like"/>
</dbReference>
<dbReference type="GO" id="GO:0003724">
    <property type="term" value="F:RNA helicase activity"/>
    <property type="evidence" value="ECO:0007669"/>
    <property type="project" value="UniProtKB-EC"/>
</dbReference>
<dbReference type="InterPro" id="IPR014001">
    <property type="entry name" value="Helicase_ATP-bd"/>
</dbReference>
<dbReference type="PANTHER" id="PTHR47958">
    <property type="entry name" value="ATP-DEPENDENT RNA HELICASE DBP3"/>
    <property type="match status" value="1"/>
</dbReference>
<feature type="region of interest" description="Disordered" evidence="13">
    <location>
        <begin position="35"/>
        <end position="120"/>
    </location>
</feature>
<reference evidence="16" key="1">
    <citation type="submission" date="2021-01" db="EMBL/GenBank/DDBJ databases">
        <authorList>
            <person name="Corre E."/>
            <person name="Pelletier E."/>
            <person name="Niang G."/>
            <person name="Scheremetjew M."/>
            <person name="Finn R."/>
            <person name="Kale V."/>
            <person name="Holt S."/>
            <person name="Cochrane G."/>
            <person name="Meng A."/>
            <person name="Brown T."/>
            <person name="Cohen L."/>
        </authorList>
    </citation>
    <scope>NUCLEOTIDE SEQUENCE</scope>
    <source>
        <strain evidence="16">SAG 11-49</strain>
    </source>
</reference>
<dbReference type="SUPFAM" id="SSF52540">
    <property type="entry name" value="P-loop containing nucleoside triphosphate hydrolases"/>
    <property type="match status" value="1"/>
</dbReference>
<dbReference type="GO" id="GO:0003676">
    <property type="term" value="F:nucleic acid binding"/>
    <property type="evidence" value="ECO:0007669"/>
    <property type="project" value="InterPro"/>
</dbReference>
<evidence type="ECO:0000259" key="15">
    <source>
        <dbReference type="PROSITE" id="PS51194"/>
    </source>
</evidence>
<dbReference type="Gene3D" id="3.40.50.300">
    <property type="entry name" value="P-loop containing nucleotide triphosphate hydrolases"/>
    <property type="match status" value="2"/>
</dbReference>
<dbReference type="GO" id="GO:0016787">
    <property type="term" value="F:hydrolase activity"/>
    <property type="evidence" value="ECO:0007669"/>
    <property type="project" value="UniProtKB-KW"/>
</dbReference>
<dbReference type="Pfam" id="PF00271">
    <property type="entry name" value="Helicase_C"/>
    <property type="match status" value="1"/>
</dbReference>
<feature type="domain" description="Helicase C-terminal" evidence="15">
    <location>
        <begin position="414"/>
        <end position="580"/>
    </location>
</feature>
<keyword evidence="5" id="KW-0698">rRNA processing</keyword>
<dbReference type="PROSITE" id="PS51194">
    <property type="entry name" value="HELICASE_CTER"/>
    <property type="match status" value="1"/>
</dbReference>
<dbReference type="Pfam" id="PF00270">
    <property type="entry name" value="DEAD"/>
    <property type="match status" value="1"/>
</dbReference>
<dbReference type="CDD" id="cd18787">
    <property type="entry name" value="SF2_C_DEAD"/>
    <property type="match status" value="1"/>
</dbReference>
<name>A0A7S0R4E0_9CHLO</name>
<dbReference type="InterPro" id="IPR011545">
    <property type="entry name" value="DEAD/DEAH_box_helicase_dom"/>
</dbReference>
<keyword evidence="8 12" id="KW-0347">Helicase</keyword>
<accession>A0A7S0R4E0</accession>
<dbReference type="CDD" id="cd00268">
    <property type="entry name" value="DEADc"/>
    <property type="match status" value="1"/>
</dbReference>
<comment type="similarity">
    <text evidence="2">Belongs to the DEAD box helicase family. DDX5/DBP2 subfamily.</text>
</comment>
<comment type="subcellular location">
    <subcellularLocation>
        <location evidence="1">Nucleus</location>
        <location evidence="1">Nucleolus</location>
    </subcellularLocation>
</comment>
<keyword evidence="4" id="KW-0690">Ribosome biogenesis</keyword>
<evidence type="ECO:0000256" key="13">
    <source>
        <dbReference type="SAM" id="MobiDB-lite"/>
    </source>
</evidence>
<proteinExistence type="inferred from homology"/>
<dbReference type="EC" id="3.6.4.13" evidence="3"/>
<sequence length="632" mass="66488">MEATTAEALAKAQKKLKKAQAAGDEALIAKFEKKVKKLQKKAAEPQENGGAADMEAEAATSGKKRKKEQANGTPSGHANGHAASEDGEEEAAPKKSKKDKKDKSAANGHSTDTGAAGPAPLAEVGSVELARSGKPIKKDLYAKVHPEVGGMSVARMEEVRQERATTVEGRNGAATNTRFAPMLKFEHTGLPANVLHSTREFQAPSPIQSQCWPIILSGHDLIGIAATGSGKTLGFGLPMLAHITAQREAGVVGKGKGPYALVMAPTRELALQINQVLHDAGAKCGVRSVCVYGGVPKKEQVDALRRGVEIVVGTPGRLEDLMNDGVCVLSEVTYLVLDEADRMLDMGFEPQIKEVMARLPQRHQTLLFSATMPREIEALAQAYLNHPVTVKVGAVSTPTANVAQTLERCAEAGKLELLCALLAEEAAGESSGGPPMPLTVVFVERKTKCDEVAAALCNDGIPAVALHGGLGQSEREGALRDFSSGSVKVLVATDVASRGLDIKGIGHVVNMDLPKTFEDYVHRVGRTGRAGTRGRATSFYTERDSFLVAQIKTALAELEKGNQFAFATGKQARQEERALAAAFKSNMRMGGPAGGVVQAGAAAVKIDDGKYSHMAKAAAVESSGAADAAWDD</sequence>
<evidence type="ECO:0000256" key="6">
    <source>
        <dbReference type="ARBA" id="ARBA00022741"/>
    </source>
</evidence>